<evidence type="ECO:0000313" key="3">
    <source>
        <dbReference type="Proteomes" id="UP000441585"/>
    </source>
</evidence>
<evidence type="ECO:0000313" key="2">
    <source>
        <dbReference type="EMBL" id="MRX52936.1"/>
    </source>
</evidence>
<reference evidence="2 3" key="1">
    <citation type="submission" date="2019-11" db="EMBL/GenBank/DDBJ databases">
        <title>Bacillus idriensis genome.</title>
        <authorList>
            <person name="Konopka E.N."/>
            <person name="Newman J.D."/>
        </authorList>
    </citation>
    <scope>NUCLEOTIDE SEQUENCE [LARGE SCALE GENOMIC DNA]</scope>
    <source>
        <strain evidence="2 3">DSM 19097</strain>
    </source>
</reference>
<dbReference type="SUPFAM" id="SSF56601">
    <property type="entry name" value="beta-lactamase/transpeptidase-like"/>
    <property type="match status" value="1"/>
</dbReference>
<accession>A0A6I2M7T5</accession>
<dbReference type="Pfam" id="PF00144">
    <property type="entry name" value="Beta-lactamase"/>
    <property type="match status" value="1"/>
</dbReference>
<dbReference type="AlphaFoldDB" id="A0A6I2M7T5"/>
<comment type="caution">
    <text evidence="2">The sequence shown here is derived from an EMBL/GenBank/DDBJ whole genome shotgun (WGS) entry which is preliminary data.</text>
</comment>
<dbReference type="InterPro" id="IPR012338">
    <property type="entry name" value="Beta-lactam/transpept-like"/>
</dbReference>
<dbReference type="PANTHER" id="PTHR43283:SF7">
    <property type="entry name" value="BETA-LACTAMASE-RELATED DOMAIN-CONTAINING PROTEIN"/>
    <property type="match status" value="1"/>
</dbReference>
<dbReference type="InterPro" id="IPR001466">
    <property type="entry name" value="Beta-lactam-related"/>
</dbReference>
<dbReference type="EMBL" id="WKKF01000001">
    <property type="protein sequence ID" value="MRX52936.1"/>
    <property type="molecule type" value="Genomic_DNA"/>
</dbReference>
<keyword evidence="2" id="KW-0378">Hydrolase</keyword>
<dbReference type="RefSeq" id="WP_070875080.1">
    <property type="nucleotide sequence ID" value="NZ_CAJFZX010000002.1"/>
</dbReference>
<organism evidence="2 3">
    <name type="scientific">Metabacillus idriensis</name>
    <dbReference type="NCBI Taxonomy" id="324768"/>
    <lineage>
        <taxon>Bacteria</taxon>
        <taxon>Bacillati</taxon>
        <taxon>Bacillota</taxon>
        <taxon>Bacilli</taxon>
        <taxon>Bacillales</taxon>
        <taxon>Bacillaceae</taxon>
        <taxon>Metabacillus</taxon>
    </lineage>
</organism>
<keyword evidence="3" id="KW-1185">Reference proteome</keyword>
<dbReference type="InterPro" id="IPR050789">
    <property type="entry name" value="Diverse_Enzym_Activities"/>
</dbReference>
<dbReference type="Gene3D" id="3.40.710.10">
    <property type="entry name" value="DD-peptidase/beta-lactamase superfamily"/>
    <property type="match status" value="1"/>
</dbReference>
<sequence length="306" mass="35818">MDFSILEKELRKEKINAVVFSQNSSVIFEYYKNRKQQDKLHKLNSCTKSIMSILIGIALDKGYLSSLDEPLYHFFPEIFEQQPDKRKMYLTMRDIITMTDGLDFPEFGEWNCFAPMIYHSDIVKFVIDRPLIHEIGTHMNYNSGCSHILSAIIKQVTGMTTEEFAIKHLFAPLGIKEYQWYKDKMNIHKGADGLVLKIGDMQKIGQLMLQKGMYNEKRIVTSEWISQSTKPNLMTYDYIGYYGMHWWVNKLDRNKDFSKENTFYFALGFGGQYIIIVPQSETVITITSDIYEDSLRPMRIIESHLN</sequence>
<dbReference type="Proteomes" id="UP000441585">
    <property type="component" value="Unassembled WGS sequence"/>
</dbReference>
<gene>
    <name evidence="2" type="ORF">GJU41_03040</name>
</gene>
<evidence type="ECO:0000259" key="1">
    <source>
        <dbReference type="Pfam" id="PF00144"/>
    </source>
</evidence>
<dbReference type="GO" id="GO:0016787">
    <property type="term" value="F:hydrolase activity"/>
    <property type="evidence" value="ECO:0007669"/>
    <property type="project" value="UniProtKB-KW"/>
</dbReference>
<protein>
    <submittedName>
        <fullName evidence="2">Serine hydrolase</fullName>
    </submittedName>
</protein>
<proteinExistence type="predicted"/>
<feature type="domain" description="Beta-lactamase-related" evidence="1">
    <location>
        <begin position="19"/>
        <end position="288"/>
    </location>
</feature>
<name>A0A6I2M7T5_9BACI</name>
<dbReference type="PANTHER" id="PTHR43283">
    <property type="entry name" value="BETA-LACTAMASE-RELATED"/>
    <property type="match status" value="1"/>
</dbReference>